<sequence length="103" mass="11187">MSIAFRLFPQSDMRSSAHYPKAIFRQNKAYVDTHLLSKLLAPTLIATADPNSVFAVRVSSSAAEAPFAPKCGVPMVNLDRGAGYRARPSNFACYCISKGGNYL</sequence>
<dbReference type="Proteomes" id="UP001295740">
    <property type="component" value="Unassembled WGS sequence"/>
</dbReference>
<accession>A0AAI8YDE0</accession>
<dbReference type="EMBL" id="CAUWAG010000004">
    <property type="protein sequence ID" value="CAJ2503161.1"/>
    <property type="molecule type" value="Genomic_DNA"/>
</dbReference>
<protein>
    <submittedName>
        <fullName evidence="1">Uu.00g105550.m01.CDS01</fullName>
    </submittedName>
</protein>
<proteinExistence type="predicted"/>
<gene>
    <name evidence="1" type="ORF">KHLLAP_LOCUS3629</name>
</gene>
<evidence type="ECO:0000313" key="1">
    <source>
        <dbReference type="EMBL" id="CAJ2503161.1"/>
    </source>
</evidence>
<evidence type="ECO:0000313" key="2">
    <source>
        <dbReference type="Proteomes" id="UP001295740"/>
    </source>
</evidence>
<organism evidence="1 2">
    <name type="scientific">Anthostomella pinea</name>
    <dbReference type="NCBI Taxonomy" id="933095"/>
    <lineage>
        <taxon>Eukaryota</taxon>
        <taxon>Fungi</taxon>
        <taxon>Dikarya</taxon>
        <taxon>Ascomycota</taxon>
        <taxon>Pezizomycotina</taxon>
        <taxon>Sordariomycetes</taxon>
        <taxon>Xylariomycetidae</taxon>
        <taxon>Xylariales</taxon>
        <taxon>Xylariaceae</taxon>
        <taxon>Anthostomella</taxon>
    </lineage>
</organism>
<reference evidence="1" key="1">
    <citation type="submission" date="2023-10" db="EMBL/GenBank/DDBJ databases">
        <authorList>
            <person name="Hackl T."/>
        </authorList>
    </citation>
    <scope>NUCLEOTIDE SEQUENCE</scope>
</reference>
<keyword evidence="2" id="KW-1185">Reference proteome</keyword>
<name>A0AAI8YDE0_9PEZI</name>
<dbReference type="AlphaFoldDB" id="A0AAI8YDE0"/>
<comment type="caution">
    <text evidence="1">The sequence shown here is derived from an EMBL/GenBank/DDBJ whole genome shotgun (WGS) entry which is preliminary data.</text>
</comment>